<dbReference type="Pfam" id="PF08137">
    <property type="entry name" value="DVL"/>
    <property type="match status" value="1"/>
</dbReference>
<dbReference type="GO" id="GO:0008285">
    <property type="term" value="P:negative regulation of cell population proliferation"/>
    <property type="evidence" value="ECO:0007669"/>
    <property type="project" value="InterPro"/>
</dbReference>
<dbReference type="OrthoDB" id="1020556at2759"/>
<dbReference type="GeneID" id="104610950"/>
<evidence type="ECO:0000313" key="9">
    <source>
        <dbReference type="RefSeq" id="XP_010276123.1"/>
    </source>
</evidence>
<evidence type="ECO:0000256" key="7">
    <source>
        <dbReference type="ARBA" id="ARBA00024340"/>
    </source>
</evidence>
<dbReference type="InterPro" id="IPR012552">
    <property type="entry name" value="DVL"/>
</dbReference>
<reference evidence="9" key="1">
    <citation type="submission" date="2025-08" db="UniProtKB">
        <authorList>
            <consortium name="RefSeq"/>
        </authorList>
    </citation>
    <scope>IDENTIFICATION</scope>
</reference>
<keyword evidence="3" id="KW-1003">Cell membrane</keyword>
<keyword evidence="2" id="KW-0217">Developmental protein</keyword>
<gene>
    <name evidence="9" type="primary">LOC104610950</name>
</gene>
<evidence type="ECO:0000256" key="5">
    <source>
        <dbReference type="ARBA" id="ARBA00022989"/>
    </source>
</evidence>
<dbReference type="KEGG" id="nnu:104610950"/>
<evidence type="ECO:0000313" key="8">
    <source>
        <dbReference type="Proteomes" id="UP000189703"/>
    </source>
</evidence>
<keyword evidence="8" id="KW-1185">Reference proteome</keyword>
<keyword evidence="5" id="KW-1133">Transmembrane helix</keyword>
<protein>
    <submittedName>
        <fullName evidence="9">Uncharacterized protein LOC104610950</fullName>
    </submittedName>
</protein>
<dbReference type="AlphaFoldDB" id="A0A1U8B8Z6"/>
<dbReference type="InParanoid" id="A0A1U8B8Z6"/>
<name>A0A1U8B8Z6_NELNU</name>
<comment type="subcellular location">
    <subcellularLocation>
        <location evidence="1">Cell membrane</location>
        <topology evidence="1">Single-pass membrane protein</topology>
    </subcellularLocation>
</comment>
<evidence type="ECO:0000256" key="3">
    <source>
        <dbReference type="ARBA" id="ARBA00022475"/>
    </source>
</evidence>
<dbReference type="GO" id="GO:0005886">
    <property type="term" value="C:plasma membrane"/>
    <property type="evidence" value="ECO:0007669"/>
    <property type="project" value="UniProtKB-SubCell"/>
</dbReference>
<sequence length="164" mass="19454">MIERARLYIHPDYLAFFFLRCKSDHISVILFFWETLQFGNMCGTVMTTKKPNLIASRECKYHIYHQDNYCICSRAYDYAYQASTSSCSSPSLFGFIFSLADRSNGDQQNMGQCYSAPSMQEHHWEKHSSLKKRCLARVKEQRSRFYILRRCVVMLLCWHKYGKH</sequence>
<dbReference type="RefSeq" id="XP_010276123.1">
    <property type="nucleotide sequence ID" value="XM_010277821.2"/>
</dbReference>
<dbReference type="STRING" id="4432.A0A1U8B8Z6"/>
<dbReference type="Proteomes" id="UP000189703">
    <property type="component" value="Unplaced"/>
</dbReference>
<comment type="similarity">
    <text evidence="7">Belongs to the DVL/RTFL small polypeptides family.</text>
</comment>
<dbReference type="GO" id="GO:0048367">
    <property type="term" value="P:shoot system development"/>
    <property type="evidence" value="ECO:0007669"/>
    <property type="project" value="UniProtKB-ARBA"/>
</dbReference>
<keyword evidence="4" id="KW-0812">Transmembrane</keyword>
<evidence type="ECO:0000256" key="6">
    <source>
        <dbReference type="ARBA" id="ARBA00023136"/>
    </source>
</evidence>
<proteinExistence type="inferred from homology"/>
<dbReference type="InterPro" id="IPR051525">
    <property type="entry name" value="DVL_RTFL_regulatory"/>
</dbReference>
<accession>A0A1U8B8Z6</accession>
<evidence type="ECO:0000256" key="4">
    <source>
        <dbReference type="ARBA" id="ARBA00022692"/>
    </source>
</evidence>
<keyword evidence="6" id="KW-0472">Membrane</keyword>
<organism evidence="8 9">
    <name type="scientific">Nelumbo nucifera</name>
    <name type="common">Sacred lotus</name>
    <dbReference type="NCBI Taxonomy" id="4432"/>
    <lineage>
        <taxon>Eukaryota</taxon>
        <taxon>Viridiplantae</taxon>
        <taxon>Streptophyta</taxon>
        <taxon>Embryophyta</taxon>
        <taxon>Tracheophyta</taxon>
        <taxon>Spermatophyta</taxon>
        <taxon>Magnoliopsida</taxon>
        <taxon>Proteales</taxon>
        <taxon>Nelumbonaceae</taxon>
        <taxon>Nelumbo</taxon>
    </lineage>
</organism>
<evidence type="ECO:0000256" key="2">
    <source>
        <dbReference type="ARBA" id="ARBA00022473"/>
    </source>
</evidence>
<evidence type="ECO:0000256" key="1">
    <source>
        <dbReference type="ARBA" id="ARBA00004162"/>
    </source>
</evidence>
<dbReference type="PANTHER" id="PTHR33102">
    <property type="entry name" value="DVL19-RELATED-RELATED"/>
    <property type="match status" value="1"/>
</dbReference>